<protein>
    <submittedName>
        <fullName evidence="1">Uncharacterized protein</fullName>
    </submittedName>
</protein>
<proteinExistence type="predicted"/>
<reference evidence="1 2" key="1">
    <citation type="submission" date="2019-07" db="EMBL/GenBank/DDBJ databases">
        <authorList>
            <person name="Zhu P."/>
        </authorList>
    </citation>
    <scope>NUCLEOTIDE SEQUENCE [LARGE SCALE GENOMIC DNA]</scope>
    <source>
        <strain evidence="1 2">SSL-25</strain>
    </source>
</reference>
<dbReference type="RefSeq" id="WP_146481242.1">
    <property type="nucleotide sequence ID" value="NZ_CP042266.1"/>
</dbReference>
<organism evidence="1 2">
    <name type="scientific">Streptomyces qinzhouensis</name>
    <dbReference type="NCBI Taxonomy" id="2599401"/>
    <lineage>
        <taxon>Bacteria</taxon>
        <taxon>Bacillati</taxon>
        <taxon>Actinomycetota</taxon>
        <taxon>Actinomycetes</taxon>
        <taxon>Kitasatosporales</taxon>
        <taxon>Streptomycetaceae</taxon>
        <taxon>Streptomyces</taxon>
    </lineage>
</organism>
<sequence>MAVTRLVGECEKGTCATLYRVEETGDILVQGYEVADAGAVVGIVIPAGESVVRIPAEIIERYAREHLVG</sequence>
<name>A0A5B8JJD1_9ACTN</name>
<dbReference type="OrthoDB" id="3577809at2"/>
<evidence type="ECO:0000313" key="1">
    <source>
        <dbReference type="EMBL" id="QDY77920.1"/>
    </source>
</evidence>
<dbReference type="AlphaFoldDB" id="A0A5B8JJD1"/>
<evidence type="ECO:0000313" key="2">
    <source>
        <dbReference type="Proteomes" id="UP000320580"/>
    </source>
</evidence>
<dbReference type="EMBL" id="CP042266">
    <property type="protein sequence ID" value="QDY77920.1"/>
    <property type="molecule type" value="Genomic_DNA"/>
</dbReference>
<gene>
    <name evidence="1" type="ORF">FQU76_17000</name>
</gene>
<dbReference type="KEGG" id="sqz:FQU76_17000"/>
<keyword evidence="2" id="KW-1185">Reference proteome</keyword>
<accession>A0A5B8JJD1</accession>
<dbReference type="Proteomes" id="UP000320580">
    <property type="component" value="Chromosome"/>
</dbReference>